<dbReference type="InterPro" id="IPR035986">
    <property type="entry name" value="PKD_dom_sf"/>
</dbReference>
<evidence type="ECO:0000256" key="1">
    <source>
        <dbReference type="ARBA" id="ARBA00004141"/>
    </source>
</evidence>
<keyword evidence="9" id="KW-1185">Reference proteome</keyword>
<comment type="subcellular location">
    <subcellularLocation>
        <location evidence="1">Membrane</location>
        <topology evidence="1">Multi-pass membrane protein</topology>
    </subcellularLocation>
</comment>
<feature type="domain" description="PKD" evidence="7">
    <location>
        <begin position="1243"/>
        <end position="1330"/>
    </location>
</feature>
<feature type="domain" description="PKD" evidence="7">
    <location>
        <begin position="1364"/>
        <end position="1400"/>
    </location>
</feature>
<dbReference type="EMBL" id="BJYZ01000015">
    <property type="protein sequence ID" value="GEO39266.1"/>
    <property type="molecule type" value="Genomic_DNA"/>
</dbReference>
<evidence type="ECO:0000313" key="8">
    <source>
        <dbReference type="EMBL" id="GEO39266.1"/>
    </source>
</evidence>
<protein>
    <recommendedName>
        <fullName evidence="7">PKD domain-containing protein</fullName>
    </recommendedName>
</protein>
<feature type="domain" description="PKD" evidence="7">
    <location>
        <begin position="635"/>
        <end position="709"/>
    </location>
</feature>
<feature type="domain" description="PKD" evidence="7">
    <location>
        <begin position="1105"/>
        <end position="1159"/>
    </location>
</feature>
<feature type="domain" description="PKD" evidence="7">
    <location>
        <begin position="722"/>
        <end position="792"/>
    </location>
</feature>
<evidence type="ECO:0000256" key="6">
    <source>
        <dbReference type="SAM" id="MobiDB-lite"/>
    </source>
</evidence>
<dbReference type="Proteomes" id="UP000321523">
    <property type="component" value="Unassembled WGS sequence"/>
</dbReference>
<evidence type="ECO:0000256" key="4">
    <source>
        <dbReference type="ARBA" id="ARBA00022989"/>
    </source>
</evidence>
<feature type="compositionally biased region" description="Basic and acidic residues" evidence="6">
    <location>
        <begin position="1606"/>
        <end position="1620"/>
    </location>
</feature>
<evidence type="ECO:0000313" key="9">
    <source>
        <dbReference type="Proteomes" id="UP000321523"/>
    </source>
</evidence>
<comment type="caution">
    <text evidence="8">The sequence shown here is derived from an EMBL/GenBank/DDBJ whole genome shotgun (WGS) entry which is preliminary data.</text>
</comment>
<evidence type="ECO:0000256" key="2">
    <source>
        <dbReference type="ARBA" id="ARBA00022692"/>
    </source>
</evidence>
<keyword evidence="5" id="KW-0472">Membrane</keyword>
<dbReference type="Pfam" id="PF18911">
    <property type="entry name" value="PKD_4"/>
    <property type="match status" value="15"/>
</dbReference>
<feature type="domain" description="PKD" evidence="7">
    <location>
        <begin position="375"/>
        <end position="442"/>
    </location>
</feature>
<dbReference type="PROSITE" id="PS50093">
    <property type="entry name" value="PKD"/>
    <property type="match status" value="15"/>
</dbReference>
<keyword evidence="4" id="KW-1133">Transmembrane helix</keyword>
<dbReference type="PANTHER" id="PTHR46730:SF1">
    <property type="entry name" value="PLAT DOMAIN-CONTAINING PROTEIN"/>
    <property type="match status" value="1"/>
</dbReference>
<dbReference type="InterPro" id="IPR013783">
    <property type="entry name" value="Ig-like_fold"/>
</dbReference>
<dbReference type="SMART" id="SM00089">
    <property type="entry name" value="PKD"/>
    <property type="match status" value="15"/>
</dbReference>
<dbReference type="GO" id="GO:0006816">
    <property type="term" value="P:calcium ion transport"/>
    <property type="evidence" value="ECO:0007669"/>
    <property type="project" value="TreeGrafter"/>
</dbReference>
<feature type="domain" description="PKD" evidence="7">
    <location>
        <begin position="1159"/>
        <end position="1228"/>
    </location>
</feature>
<organism evidence="8 9">
    <name type="scientific">Skermanella aerolata</name>
    <dbReference type="NCBI Taxonomy" id="393310"/>
    <lineage>
        <taxon>Bacteria</taxon>
        <taxon>Pseudomonadati</taxon>
        <taxon>Pseudomonadota</taxon>
        <taxon>Alphaproteobacteria</taxon>
        <taxon>Rhodospirillales</taxon>
        <taxon>Azospirillaceae</taxon>
        <taxon>Skermanella</taxon>
    </lineage>
</organism>
<dbReference type="GO" id="GO:0005261">
    <property type="term" value="F:monoatomic cation channel activity"/>
    <property type="evidence" value="ECO:0007669"/>
    <property type="project" value="TreeGrafter"/>
</dbReference>
<feature type="domain" description="PKD" evidence="7">
    <location>
        <begin position="462"/>
        <end position="532"/>
    </location>
</feature>
<dbReference type="InterPro" id="IPR022409">
    <property type="entry name" value="PKD/Chitinase_dom"/>
</dbReference>
<feature type="domain" description="PKD" evidence="7">
    <location>
        <begin position="984"/>
        <end position="1067"/>
    </location>
</feature>
<dbReference type="PANTHER" id="PTHR46730">
    <property type="entry name" value="POLYCYSTIN-1"/>
    <property type="match status" value="1"/>
</dbReference>
<feature type="domain" description="PKD" evidence="7">
    <location>
        <begin position="549"/>
        <end position="626"/>
    </location>
</feature>
<evidence type="ECO:0000256" key="3">
    <source>
        <dbReference type="ARBA" id="ARBA00022737"/>
    </source>
</evidence>
<gene>
    <name evidence="8" type="ORF">SAE02_34140</name>
</gene>
<dbReference type="GO" id="GO:0005886">
    <property type="term" value="C:plasma membrane"/>
    <property type="evidence" value="ECO:0007669"/>
    <property type="project" value="TreeGrafter"/>
</dbReference>
<feature type="domain" description="PKD" evidence="7">
    <location>
        <begin position="809"/>
        <end position="890"/>
    </location>
</feature>
<feature type="domain" description="PKD" evidence="7">
    <location>
        <begin position="317"/>
        <end position="358"/>
    </location>
</feature>
<feature type="region of interest" description="Disordered" evidence="6">
    <location>
        <begin position="1593"/>
        <end position="1620"/>
    </location>
</feature>
<dbReference type="InterPro" id="IPR000601">
    <property type="entry name" value="PKD_dom"/>
</dbReference>
<feature type="domain" description="PKD" evidence="7">
    <location>
        <begin position="1417"/>
        <end position="1489"/>
    </location>
</feature>
<proteinExistence type="predicted"/>
<feature type="domain" description="PKD" evidence="7">
    <location>
        <begin position="920"/>
        <end position="967"/>
    </location>
</feature>
<dbReference type="Gene3D" id="2.60.40.10">
    <property type="entry name" value="Immunoglobulins"/>
    <property type="match status" value="15"/>
</dbReference>
<evidence type="ECO:0000256" key="5">
    <source>
        <dbReference type="ARBA" id="ARBA00023136"/>
    </source>
</evidence>
<feature type="domain" description="PKD" evidence="7">
    <location>
        <begin position="1517"/>
        <end position="1577"/>
    </location>
</feature>
<reference evidence="8 9" key="1">
    <citation type="submission" date="2019-07" db="EMBL/GenBank/DDBJ databases">
        <title>Whole genome shotgun sequence of Skermanella aerolata NBRC 106429.</title>
        <authorList>
            <person name="Hosoyama A."/>
            <person name="Uohara A."/>
            <person name="Ohji S."/>
            <person name="Ichikawa N."/>
        </authorList>
    </citation>
    <scope>NUCLEOTIDE SEQUENCE [LARGE SCALE GENOMIC DNA]</scope>
    <source>
        <strain evidence="8 9">NBRC 106429</strain>
    </source>
</reference>
<name>A0A512DS60_9PROT</name>
<dbReference type="SUPFAM" id="SSF49299">
    <property type="entry name" value="PKD domain"/>
    <property type="match status" value="15"/>
</dbReference>
<evidence type="ECO:0000259" key="7">
    <source>
        <dbReference type="PROSITE" id="PS50093"/>
    </source>
</evidence>
<keyword evidence="2" id="KW-0812">Transmembrane</keyword>
<dbReference type="CDD" id="cd00146">
    <property type="entry name" value="PKD"/>
    <property type="match status" value="15"/>
</dbReference>
<accession>A0A512DS60</accession>
<keyword evidence="3" id="KW-0677">Repeat</keyword>
<sequence>MGHGKGTWFLSSFLFAFLLWVATGEAQESLAERPLSVTYGPKALPQEGDDDHQETILLNMPQDTSERLYVRVFDPDLGGDHDLVYGKPDTETRFMVYGRGDTLLMTRRFAADPATDGKWATLGELDPADADVVDGRRVFRLVVDGVGGDDANLFTATVSLRDHRNLEPAGLELQDERPTVRMPDKRSLAELRFRVPAEARSLTIRNFDAANGEVTFVSAFRTQALAASAQGDWKASTVQVDPEERGGIAAILFAGGDEVPNDATFTVTDEAGKPVPILLPVRARRPNQRPQPDARVETLADCSSVAFDASRTVDADGDSLRYRWEFGDGSTGDGRTVIHRYDRAGGYMGKLRVLDGSGAVGNGTVLPFSVFLKRPPTAVAGADKVAAPGEAVIFEGTGSQQGDRPITRFSWNMGDGTRSDGAKARHAFTTPGRHVVTLSVEDDTPAPCNAGTDTVLVQVNAPPVAVAGTDTRISVGEALRLDGGSSYDIDGSITDYSWDFGDGTAASGRAVEHAFQKPGTYRIGLEVRDDAGVANSIGRAGLKVVVNDPPVANAGPDRSVAVGEVIAFDASGSVDRDGVLIDHAWDFGDGAKGDGAKVTYAYRTPGTYRVGLAVTDDSRTSTNTAEDDLTVVVNAPPVADAGPDQVVTASEVSFDGGGSSDPDGVIARYDWDFGDGAAGTGQTTSHVYRKVGAYTVRLTVTDDSGTVRSSAGDSLRVLVNAAPIADAGPDQVAAPGQTVVFSGQGSLDPDGDIMGWQWEFGDGTAAGGKQASHRYTEPGTYRARLTVRDDTGQPDAVDYDEALVFVNAPPLALAGPDLISAPGLAVRLNGCNSSDPDGTGPAFRWDFSDVETKAVGCETVRRYDRPGTYTARLTVTDRSGALNGTAQDTVAIRINAPPVASAGPDILSGGTVIEFDGSASADADGDPLTFRWDFGDGSAAGGGVRVTHTYAEGGSYPVSLTVDDGTGLPNGRASTAITVTINRPPIAVAGANKQVCAGDTVLLDGSGSSDPDGGLLRYRWDFGDGTTAETVNPAKTYRKGAVYPVTLTVEDESSFAHSSHTDRLVVVVDESPIAEAGPDLKVCANTDVHFDGSGSHDFDGVVNRFTWDFGDGNIGGGEKPVHVFRKPGNYRVLLTIEGDKAGQCDNTSTDEVAVEVAAAPVAKIDAPDRIPVGSPAGFKAAQDAAIAHYRWDFGDGASAEGRDVEHAYDKPGVYVATLSVEPAAGATACSVVSAQHRIVANAPPVAVAGPDRVVAVNEEVSFDGSGSTDPDGAVGRYRWDFGDGNSGTGMVARHRYKESGDHTVTLTVTDDAGLPNSSTRATAKVTVNAAPAPVISVAGGACFGRPFGLDARQSSDADGAIRNFEWDLGDGAKATGAEISHVFSDPGVYNVVLTADDGAGLANSRRAASKALHVNRPPSASAGPDRSVCAGETVAFDGGGSIDWDGKLTEYRWDFADGTTASGAKVSHAFAQPGTYPVRLTVTDDSNSSCAEAEAVSRIHVNASPQVSLGGDREAFAGGAHDQLLFDASGTSDPDGAGLEYTWDLGDGTSRSGEKLRHAYDKPGVYKVKLTVRDGTGLSCGQTVGGMTVTVRGRDEPAGELTADQVTERPGGERRAAARR</sequence>